<dbReference type="AlphaFoldDB" id="A0AA88ITF1"/>
<protein>
    <recommendedName>
        <fullName evidence="3">PiggyBac transposable element-derived protein domain-containing protein</fullName>
    </recommendedName>
</protein>
<reference evidence="1" key="1">
    <citation type="submission" date="2023-07" db="EMBL/GenBank/DDBJ databases">
        <title>Chromosome-level genome assembly of Artemia franciscana.</title>
        <authorList>
            <person name="Jo E."/>
        </authorList>
    </citation>
    <scope>NUCLEOTIDE SEQUENCE</scope>
    <source>
        <tissue evidence="1">Whole body</tissue>
    </source>
</reference>
<keyword evidence="2" id="KW-1185">Reference proteome</keyword>
<name>A0AA88ITF1_ARTSF</name>
<gene>
    <name evidence="1" type="ORF">QYM36_007876</name>
</gene>
<dbReference type="PANTHER" id="PTHR47272">
    <property type="entry name" value="DDE_TNP_1_7 DOMAIN-CONTAINING PROTEIN"/>
    <property type="match status" value="1"/>
</dbReference>
<dbReference type="Proteomes" id="UP001187531">
    <property type="component" value="Unassembled WGS sequence"/>
</dbReference>
<evidence type="ECO:0000313" key="2">
    <source>
        <dbReference type="Proteomes" id="UP001187531"/>
    </source>
</evidence>
<organism evidence="1 2">
    <name type="scientific">Artemia franciscana</name>
    <name type="common">Brine shrimp</name>
    <name type="synonym">Artemia sanfranciscana</name>
    <dbReference type="NCBI Taxonomy" id="6661"/>
    <lineage>
        <taxon>Eukaryota</taxon>
        <taxon>Metazoa</taxon>
        <taxon>Ecdysozoa</taxon>
        <taxon>Arthropoda</taxon>
        <taxon>Crustacea</taxon>
        <taxon>Branchiopoda</taxon>
        <taxon>Anostraca</taxon>
        <taxon>Artemiidae</taxon>
        <taxon>Artemia</taxon>
    </lineage>
</organism>
<evidence type="ECO:0000313" key="1">
    <source>
        <dbReference type="EMBL" id="KAK2727192.1"/>
    </source>
</evidence>
<sequence>MDGGGKPTIWFRIIESSIRSRKWTQYLVFHLIDLAVVNNWLEYTQFQKAQKSKNSMDSLTFRLEVAESMVMSKEATLMRRGRPRLVPLTNNKEEKINGFYCWAVPKGDGKIPKTMFCRRRRLFCLLA</sequence>
<comment type="caution">
    <text evidence="1">The sequence shown here is derived from an EMBL/GenBank/DDBJ whole genome shotgun (WGS) entry which is preliminary data.</text>
</comment>
<dbReference type="EMBL" id="JAVRJZ010000001">
    <property type="protein sequence ID" value="KAK2727192.1"/>
    <property type="molecule type" value="Genomic_DNA"/>
</dbReference>
<evidence type="ECO:0008006" key="3">
    <source>
        <dbReference type="Google" id="ProtNLM"/>
    </source>
</evidence>
<proteinExistence type="predicted"/>
<accession>A0AA88ITF1</accession>